<dbReference type="Proteomes" id="UP000008141">
    <property type="component" value="Unassembled WGS sequence"/>
</dbReference>
<organism evidence="2">
    <name type="scientific">Chlorella variabilis</name>
    <name type="common">Green alga</name>
    <dbReference type="NCBI Taxonomy" id="554065"/>
    <lineage>
        <taxon>Eukaryota</taxon>
        <taxon>Viridiplantae</taxon>
        <taxon>Chlorophyta</taxon>
        <taxon>core chlorophytes</taxon>
        <taxon>Trebouxiophyceae</taxon>
        <taxon>Chlorellales</taxon>
        <taxon>Chlorellaceae</taxon>
        <taxon>Chlorella clade</taxon>
        <taxon>Chlorella</taxon>
    </lineage>
</organism>
<dbReference type="EMBL" id="GL433857">
    <property type="protein sequence ID" value="EFN52338.1"/>
    <property type="molecule type" value="Genomic_DNA"/>
</dbReference>
<protein>
    <submittedName>
        <fullName evidence="1">Uncharacterized protein</fullName>
    </submittedName>
</protein>
<dbReference type="GeneID" id="17351721"/>
<dbReference type="InterPro" id="IPR002908">
    <property type="entry name" value="Frataxin/CyaY"/>
</dbReference>
<dbReference type="Gene3D" id="3.40.50.150">
    <property type="entry name" value="Vaccinia Virus protein VP39"/>
    <property type="match status" value="1"/>
</dbReference>
<dbReference type="InParanoid" id="E1ZPK4"/>
<name>E1ZPK4_CHLVA</name>
<reference evidence="1 2" key="1">
    <citation type="journal article" date="2010" name="Plant Cell">
        <title>The Chlorella variabilis NC64A genome reveals adaptation to photosymbiosis, coevolution with viruses, and cryptic sex.</title>
        <authorList>
            <person name="Blanc G."/>
            <person name="Duncan G."/>
            <person name="Agarkova I."/>
            <person name="Borodovsky M."/>
            <person name="Gurnon J."/>
            <person name="Kuo A."/>
            <person name="Lindquist E."/>
            <person name="Lucas S."/>
            <person name="Pangilinan J."/>
            <person name="Polle J."/>
            <person name="Salamov A."/>
            <person name="Terry A."/>
            <person name="Yamada T."/>
            <person name="Dunigan D.D."/>
            <person name="Grigoriev I.V."/>
            <person name="Claverie J.M."/>
            <person name="Van Etten J.L."/>
        </authorList>
    </citation>
    <scope>NUCLEOTIDE SEQUENCE [LARGE SCALE GENOMIC DNA]</scope>
    <source>
        <strain evidence="1 2">NC64A</strain>
    </source>
</reference>
<evidence type="ECO:0000313" key="2">
    <source>
        <dbReference type="Proteomes" id="UP000008141"/>
    </source>
</evidence>
<dbReference type="OrthoDB" id="512550at2759"/>
<evidence type="ECO:0000313" key="1">
    <source>
        <dbReference type="EMBL" id="EFN52338.1"/>
    </source>
</evidence>
<dbReference type="GO" id="GO:0016226">
    <property type="term" value="P:iron-sulfur cluster assembly"/>
    <property type="evidence" value="ECO:0007669"/>
    <property type="project" value="InterPro"/>
</dbReference>
<keyword evidence="2" id="KW-1185">Reference proteome</keyword>
<dbReference type="PROSITE" id="PS50810">
    <property type="entry name" value="FRATAXIN_2"/>
    <property type="match status" value="1"/>
</dbReference>
<dbReference type="eggNOG" id="ENOG502S4RI">
    <property type="taxonomic scope" value="Eukaryota"/>
</dbReference>
<gene>
    <name evidence="1" type="ORF">CHLNCDRAFT_139158</name>
</gene>
<accession>E1ZPK4</accession>
<proteinExistence type="predicted"/>
<sequence length="309" mass="33222">MQAPAPERKPRTLGMLVLGVAAMAGLLLLAVAHSSAGSVGYLSSPSQLVSTLTAASLTGMDENSGVNSPVSDIGSSFYDAAVVSQTDKVTAANASGGHATHHYEYIYQKYLGHLNPRTPLRLLEIGLGYGMPPPHVAGSSLQLWRAYFPNAAISFIELHEGTAEEFREEIEETGGNIFVGSQSDPDVMAQVRLLALATGGFDVIIDDGGHIPADQRRSFEGLWPAVRPGGVYFVEDLLTSYWEEWAKTPKEDSIMAFVKQAIDAMNCHSVEPGPNAQRWKKFCDVEHLGKSFASLDCAPEICAAVKARE</sequence>
<dbReference type="AlphaFoldDB" id="E1ZPK4"/>
<dbReference type="GO" id="GO:0008199">
    <property type="term" value="F:ferric iron binding"/>
    <property type="evidence" value="ECO:0007669"/>
    <property type="project" value="InterPro"/>
</dbReference>
<dbReference type="RefSeq" id="XP_005844440.1">
    <property type="nucleotide sequence ID" value="XM_005844378.1"/>
</dbReference>
<dbReference type="InterPro" id="IPR029063">
    <property type="entry name" value="SAM-dependent_MTases_sf"/>
</dbReference>
<dbReference type="KEGG" id="cvr:CHLNCDRAFT_139158"/>
<dbReference type="SUPFAM" id="SSF53335">
    <property type="entry name" value="S-adenosyl-L-methionine-dependent methyltransferases"/>
    <property type="match status" value="1"/>
</dbReference>